<feature type="transmembrane region" description="Helical" evidence="8">
    <location>
        <begin position="68"/>
        <end position="87"/>
    </location>
</feature>
<feature type="transmembrane region" description="Helical" evidence="8">
    <location>
        <begin position="195"/>
        <end position="214"/>
    </location>
</feature>
<sequence>MSFLIIFTISFIAFCISALSGGGAGLILIPILSQFLNPAQVPAAITIGTATSSLTRILMFYKNIQWRMVSWIVLSSLPGVAVGAYLLSYLNPIIIELCLSLFLISNLVMIFKKGSKEEFSNKLPNWILIIVGFSIGIISSLIGAVGVLYNRIYFRYGLTNEEVIATRAANEIVIHLIKLGIYTWLGILGLETFKFGALVAISSILATLIVKLFINKIPRKIFVKIGYAAMVVSGLFMLNDAAVNIKAEHDPHITSYFTPEGDLLQMIWDNQHYFLTFKKDEGLNIKKHIEFTRYSPLQRRQLRNMCVQSQRMFIRERFGFHGTDYEIHCLYKNRGITHHKIKWLKAI</sequence>
<evidence type="ECO:0000256" key="6">
    <source>
        <dbReference type="ARBA" id="ARBA00022989"/>
    </source>
</evidence>
<evidence type="ECO:0000313" key="9">
    <source>
        <dbReference type="EMBL" id="RJY18106.1"/>
    </source>
</evidence>
<feature type="transmembrane region" description="Helical" evidence="8">
    <location>
        <begin position="221"/>
        <end position="238"/>
    </location>
</feature>
<keyword evidence="10" id="KW-1185">Reference proteome</keyword>
<evidence type="ECO:0000256" key="4">
    <source>
        <dbReference type="ARBA" id="ARBA00022475"/>
    </source>
</evidence>
<dbReference type="AlphaFoldDB" id="A0A3A6UGQ1"/>
<evidence type="ECO:0000313" key="10">
    <source>
        <dbReference type="Proteomes" id="UP000273022"/>
    </source>
</evidence>
<feature type="transmembrane region" description="Helical" evidence="8">
    <location>
        <begin position="93"/>
        <end position="111"/>
    </location>
</feature>
<accession>A0A3A6UGQ1</accession>
<keyword evidence="4 8" id="KW-1003">Cell membrane</keyword>
<dbReference type="Proteomes" id="UP000273022">
    <property type="component" value="Unassembled WGS sequence"/>
</dbReference>
<keyword evidence="7 8" id="KW-0472">Membrane</keyword>
<comment type="caution">
    <text evidence="9">The sequence shown here is derived from an EMBL/GenBank/DDBJ whole genome shotgun (WGS) entry which is preliminary data.</text>
</comment>
<evidence type="ECO:0000256" key="5">
    <source>
        <dbReference type="ARBA" id="ARBA00022692"/>
    </source>
</evidence>
<comment type="subcellular location">
    <subcellularLocation>
        <location evidence="1 8">Cell membrane</location>
        <topology evidence="1 8">Multi-pass membrane protein</topology>
    </subcellularLocation>
</comment>
<dbReference type="EMBL" id="QYYH01000032">
    <property type="protein sequence ID" value="RJY18106.1"/>
    <property type="molecule type" value="Genomic_DNA"/>
</dbReference>
<evidence type="ECO:0000256" key="8">
    <source>
        <dbReference type="RuleBase" id="RU363041"/>
    </source>
</evidence>
<protein>
    <recommendedName>
        <fullName evidence="8">Probable membrane transporter protein</fullName>
    </recommendedName>
</protein>
<comment type="similarity">
    <text evidence="2 8">Belongs to the 4-toluene sulfonate uptake permease (TSUP) (TC 2.A.102) family.</text>
</comment>
<gene>
    <name evidence="9" type="ORF">D5R81_06930</name>
</gene>
<dbReference type="InterPro" id="IPR052017">
    <property type="entry name" value="TSUP"/>
</dbReference>
<organism evidence="9 10">
    <name type="scientific">Parashewanella spongiae</name>
    <dbReference type="NCBI Taxonomy" id="342950"/>
    <lineage>
        <taxon>Bacteria</taxon>
        <taxon>Pseudomonadati</taxon>
        <taxon>Pseudomonadota</taxon>
        <taxon>Gammaproteobacteria</taxon>
        <taxon>Alteromonadales</taxon>
        <taxon>Shewanellaceae</taxon>
        <taxon>Parashewanella</taxon>
    </lineage>
</organism>
<dbReference type="Pfam" id="PF01925">
    <property type="entry name" value="TauE"/>
    <property type="match status" value="1"/>
</dbReference>
<feature type="transmembrane region" description="Helical" evidence="8">
    <location>
        <begin position="123"/>
        <end position="149"/>
    </location>
</feature>
<evidence type="ECO:0000256" key="3">
    <source>
        <dbReference type="ARBA" id="ARBA00022448"/>
    </source>
</evidence>
<reference evidence="9 10" key="1">
    <citation type="submission" date="2018-09" db="EMBL/GenBank/DDBJ databases">
        <title>Phylogeny of the Shewanellaceae, and recommendation for two new genera, Pseudoshewanella and Parashewanella.</title>
        <authorList>
            <person name="Wang G."/>
        </authorList>
    </citation>
    <scope>NUCLEOTIDE SEQUENCE [LARGE SCALE GENOMIC DNA]</scope>
    <source>
        <strain evidence="9 10">KCTC 22492</strain>
    </source>
</reference>
<keyword evidence="6 8" id="KW-1133">Transmembrane helix</keyword>
<dbReference type="RefSeq" id="WP_121852930.1">
    <property type="nucleotide sequence ID" value="NZ_CP037952.1"/>
</dbReference>
<evidence type="ECO:0000256" key="2">
    <source>
        <dbReference type="ARBA" id="ARBA00009142"/>
    </source>
</evidence>
<dbReference type="GO" id="GO:0005886">
    <property type="term" value="C:plasma membrane"/>
    <property type="evidence" value="ECO:0007669"/>
    <property type="project" value="UniProtKB-SubCell"/>
</dbReference>
<dbReference type="PANTHER" id="PTHR30269">
    <property type="entry name" value="TRANSMEMBRANE PROTEIN YFCA"/>
    <property type="match status" value="1"/>
</dbReference>
<evidence type="ECO:0000256" key="7">
    <source>
        <dbReference type="ARBA" id="ARBA00023136"/>
    </source>
</evidence>
<proteinExistence type="inferred from homology"/>
<dbReference type="PANTHER" id="PTHR30269:SF37">
    <property type="entry name" value="MEMBRANE TRANSPORTER PROTEIN"/>
    <property type="match status" value="1"/>
</dbReference>
<name>A0A3A6UGQ1_9GAMM</name>
<dbReference type="InterPro" id="IPR002781">
    <property type="entry name" value="TM_pro_TauE-like"/>
</dbReference>
<keyword evidence="5 8" id="KW-0812">Transmembrane</keyword>
<evidence type="ECO:0000256" key="1">
    <source>
        <dbReference type="ARBA" id="ARBA00004651"/>
    </source>
</evidence>
<keyword evidence="3" id="KW-0813">Transport</keyword>
<dbReference type="OrthoDB" id="8421744at2"/>